<protein>
    <submittedName>
        <fullName evidence="2">Uncharacterized protein</fullName>
    </submittedName>
</protein>
<reference evidence="2" key="1">
    <citation type="journal article" date="2020" name="New Phytol.">
        <title>Comparative genomics reveals dynamic genome evolution in host specialist ectomycorrhizal fungi.</title>
        <authorList>
            <person name="Lofgren L.A."/>
            <person name="Nguyen N.H."/>
            <person name="Vilgalys R."/>
            <person name="Ruytinx J."/>
            <person name="Liao H.L."/>
            <person name="Branco S."/>
            <person name="Kuo A."/>
            <person name="LaButti K."/>
            <person name="Lipzen A."/>
            <person name="Andreopoulos W."/>
            <person name="Pangilinan J."/>
            <person name="Riley R."/>
            <person name="Hundley H."/>
            <person name="Na H."/>
            <person name="Barry K."/>
            <person name="Grigoriev I.V."/>
            <person name="Stajich J.E."/>
            <person name="Kennedy P.G."/>
        </authorList>
    </citation>
    <scope>NUCLEOTIDE SEQUENCE</scope>
    <source>
        <strain evidence="2">FC423</strain>
    </source>
</reference>
<dbReference type="RefSeq" id="XP_041298371.1">
    <property type="nucleotide sequence ID" value="XM_041428835.1"/>
</dbReference>
<dbReference type="AlphaFoldDB" id="A0A9P7FGB4"/>
<dbReference type="Proteomes" id="UP000823399">
    <property type="component" value="Unassembled WGS sequence"/>
</dbReference>
<feature type="region of interest" description="Disordered" evidence="1">
    <location>
        <begin position="179"/>
        <end position="212"/>
    </location>
</feature>
<evidence type="ECO:0000256" key="1">
    <source>
        <dbReference type="SAM" id="MobiDB-lite"/>
    </source>
</evidence>
<organism evidence="2 3">
    <name type="scientific">Suillus discolor</name>
    <dbReference type="NCBI Taxonomy" id="1912936"/>
    <lineage>
        <taxon>Eukaryota</taxon>
        <taxon>Fungi</taxon>
        <taxon>Dikarya</taxon>
        <taxon>Basidiomycota</taxon>
        <taxon>Agaricomycotina</taxon>
        <taxon>Agaricomycetes</taxon>
        <taxon>Agaricomycetidae</taxon>
        <taxon>Boletales</taxon>
        <taxon>Suillineae</taxon>
        <taxon>Suillaceae</taxon>
        <taxon>Suillus</taxon>
    </lineage>
</organism>
<comment type="caution">
    <text evidence="2">The sequence shown here is derived from an EMBL/GenBank/DDBJ whole genome shotgun (WGS) entry which is preliminary data.</text>
</comment>
<proteinExistence type="predicted"/>
<feature type="region of interest" description="Disordered" evidence="1">
    <location>
        <begin position="1"/>
        <end position="164"/>
    </location>
</feature>
<sequence length="229" mass="24475">MFTEQPSRPLPPPPRPSTSSATPSANVPRPPKIQTVRTHQDQRSNPLVKTIDLPSKAVQSGSTLSTKQRIAAGSGPSVAPKPKPLQTIPKLLTGLSFKKKPLEAKDPSSATSPSFKEPLSTISSFEKPFENEPFSATNAESSDPSTTTPVGVDPSSATTQMIEEPSTIVSGWEYNTEMFAAADDDPPPPSSVPLIQHQLANPAPPKRAPEKAADEFLQSLSLNMPRYVS</sequence>
<gene>
    <name evidence="2" type="ORF">F5147DRAFT_250608</name>
</gene>
<dbReference type="EMBL" id="JABBWM010000004">
    <property type="protein sequence ID" value="KAG2117854.1"/>
    <property type="molecule type" value="Genomic_DNA"/>
</dbReference>
<dbReference type="GeneID" id="64691094"/>
<keyword evidence="3" id="KW-1185">Reference proteome</keyword>
<evidence type="ECO:0000313" key="2">
    <source>
        <dbReference type="EMBL" id="KAG2117854.1"/>
    </source>
</evidence>
<dbReference type="OrthoDB" id="2630497at2759"/>
<feature type="compositionally biased region" description="Polar residues" evidence="1">
    <location>
        <begin position="108"/>
        <end position="124"/>
    </location>
</feature>
<evidence type="ECO:0000313" key="3">
    <source>
        <dbReference type="Proteomes" id="UP000823399"/>
    </source>
</evidence>
<feature type="compositionally biased region" description="Polar residues" evidence="1">
    <location>
        <begin position="57"/>
        <end position="68"/>
    </location>
</feature>
<accession>A0A9P7FGB4</accession>
<name>A0A9P7FGB4_9AGAM</name>
<feature type="compositionally biased region" description="Polar residues" evidence="1">
    <location>
        <begin position="134"/>
        <end position="161"/>
    </location>
</feature>